<dbReference type="PANTHER" id="PTHR37089:SF3">
    <property type="entry name" value="EXPORTED PROTEIN"/>
    <property type="match status" value="1"/>
</dbReference>
<keyword evidence="1" id="KW-0732">Signal</keyword>
<organism evidence="3 4">
    <name type="scientific">Zophobihabitans entericus</name>
    <dbReference type="NCBI Taxonomy" id="1635327"/>
    <lineage>
        <taxon>Bacteria</taxon>
        <taxon>Pseudomonadati</taxon>
        <taxon>Pseudomonadota</taxon>
        <taxon>Gammaproteobacteria</taxon>
        <taxon>Orbales</taxon>
        <taxon>Orbaceae</taxon>
        <taxon>Zophobihabitans</taxon>
    </lineage>
</organism>
<keyword evidence="4" id="KW-1185">Reference proteome</keyword>
<dbReference type="SMART" id="SM00972">
    <property type="entry name" value="SCPU"/>
    <property type="match status" value="1"/>
</dbReference>
<proteinExistence type="predicted"/>
<dbReference type="InterPro" id="IPR008966">
    <property type="entry name" value="Adhesion_dom_sf"/>
</dbReference>
<feature type="signal peptide" evidence="1">
    <location>
        <begin position="1"/>
        <end position="31"/>
    </location>
</feature>
<dbReference type="InterPro" id="IPR007893">
    <property type="entry name" value="Spore_coat_U/FanG"/>
</dbReference>
<sequence>MKANKFSQTKLRYPYVFSLLGLLFISETAWSAADCQTSASPGGCPFLVQATVQNGCLVTGGTNTSELGALSFGTYPAISKERAIASLVANTQFKLNCTPNMSLTMSIDAGLHYGTARNVQQSNGNRLAYQLFSNSSFTDAIGINQAVTISNVGTGSNITLPVYATLQLPGSGVRPGTYQDTLTVTLTW</sequence>
<dbReference type="EMBL" id="CP050253">
    <property type="protein sequence ID" value="QIQ20760.1"/>
    <property type="molecule type" value="Genomic_DNA"/>
</dbReference>
<keyword evidence="3" id="KW-0946">Virion</keyword>
<protein>
    <submittedName>
        <fullName evidence="3">Spore coat protein U domain-containing protein</fullName>
    </submittedName>
</protein>
<keyword evidence="3" id="KW-0167">Capsid protein</keyword>
<feature type="chain" id="PRO_5026004859" evidence="1">
    <location>
        <begin position="32"/>
        <end position="188"/>
    </location>
</feature>
<dbReference type="PANTHER" id="PTHR37089">
    <property type="entry name" value="PROTEIN U-RELATED"/>
    <property type="match status" value="1"/>
</dbReference>
<dbReference type="Proteomes" id="UP000501168">
    <property type="component" value="Chromosome"/>
</dbReference>
<evidence type="ECO:0000259" key="2">
    <source>
        <dbReference type="Pfam" id="PF05229"/>
    </source>
</evidence>
<dbReference type="Pfam" id="PF05229">
    <property type="entry name" value="SCPU"/>
    <property type="match status" value="1"/>
</dbReference>
<accession>A0A6G9IB04</accession>
<evidence type="ECO:0000313" key="3">
    <source>
        <dbReference type="EMBL" id="QIQ20760.1"/>
    </source>
</evidence>
<feature type="domain" description="Spore coat protein U/FanG" evidence="2">
    <location>
        <begin position="46"/>
        <end position="185"/>
    </location>
</feature>
<evidence type="ECO:0000313" key="4">
    <source>
        <dbReference type="Proteomes" id="UP000501168"/>
    </source>
</evidence>
<dbReference type="SUPFAM" id="SSF49401">
    <property type="entry name" value="Bacterial adhesins"/>
    <property type="match status" value="1"/>
</dbReference>
<dbReference type="KEGG" id="orb:IPMB12_03125"/>
<reference evidence="3 4" key="1">
    <citation type="submission" date="2020-03" db="EMBL/GenBank/DDBJ databases">
        <title>Complete genome sequence of Orbus sp. IPMB12 (BCRC 80908).</title>
        <authorList>
            <person name="Lo W.-S."/>
            <person name="Chang T.-H."/>
            <person name="Kuo C.-H."/>
        </authorList>
    </citation>
    <scope>NUCLEOTIDE SEQUENCE [LARGE SCALE GENOMIC DNA]</scope>
    <source>
        <strain evidence="3 4">IPMB12</strain>
    </source>
</reference>
<dbReference type="InParanoid" id="A0A6G9IB04"/>
<dbReference type="AlphaFoldDB" id="A0A6G9IB04"/>
<dbReference type="InterPro" id="IPR053167">
    <property type="entry name" value="Spore_coat_component"/>
</dbReference>
<name>A0A6G9IB04_9GAMM</name>
<evidence type="ECO:0000256" key="1">
    <source>
        <dbReference type="SAM" id="SignalP"/>
    </source>
</evidence>
<gene>
    <name evidence="3" type="ORF">IPMB12_03125</name>
</gene>
<dbReference type="RefSeq" id="WP_166914865.1">
    <property type="nucleotide sequence ID" value="NZ_CP050253.1"/>
</dbReference>